<name>A0AAD4L418_9EURO</name>
<proteinExistence type="predicted"/>
<evidence type="ECO:0000313" key="3">
    <source>
        <dbReference type="Proteomes" id="UP001201262"/>
    </source>
</evidence>
<gene>
    <name evidence="2" type="ORF">BGW36DRAFT_457502</name>
</gene>
<reference evidence="2" key="1">
    <citation type="submission" date="2021-12" db="EMBL/GenBank/DDBJ databases">
        <title>Convergent genome expansion in fungi linked to evolution of root-endophyte symbiosis.</title>
        <authorList>
            <consortium name="DOE Joint Genome Institute"/>
            <person name="Ke Y.-H."/>
            <person name="Bonito G."/>
            <person name="Liao H.-L."/>
            <person name="Looney B."/>
            <person name="Rojas-Flechas A."/>
            <person name="Nash J."/>
            <person name="Hameed K."/>
            <person name="Schadt C."/>
            <person name="Martin F."/>
            <person name="Crous P.W."/>
            <person name="Miettinen O."/>
            <person name="Magnuson J.K."/>
            <person name="Labbe J."/>
            <person name="Jacobson D."/>
            <person name="Doktycz M.J."/>
            <person name="Veneault-Fourrey C."/>
            <person name="Kuo A."/>
            <person name="Mondo S."/>
            <person name="Calhoun S."/>
            <person name="Riley R."/>
            <person name="Ohm R."/>
            <person name="LaButti K."/>
            <person name="Andreopoulos B."/>
            <person name="Pangilinan J."/>
            <person name="Nolan M."/>
            <person name="Tritt A."/>
            <person name="Clum A."/>
            <person name="Lipzen A."/>
            <person name="Daum C."/>
            <person name="Barry K."/>
            <person name="Grigoriev I.V."/>
            <person name="Vilgalys R."/>
        </authorList>
    </citation>
    <scope>NUCLEOTIDE SEQUENCE</scope>
    <source>
        <strain evidence="2">PMI_201</strain>
    </source>
</reference>
<keyword evidence="1" id="KW-0812">Transmembrane</keyword>
<accession>A0AAD4L418</accession>
<feature type="transmembrane region" description="Helical" evidence="1">
    <location>
        <begin position="117"/>
        <end position="141"/>
    </location>
</feature>
<evidence type="ECO:0000256" key="1">
    <source>
        <dbReference type="SAM" id="Phobius"/>
    </source>
</evidence>
<keyword evidence="1" id="KW-1133">Transmembrane helix</keyword>
<sequence length="614" mass="67539">MFQHNKPPHFAIPQAEDSQTILPKLDQGDGLPDIQRNTIESGIYNWLSLAARLVVILPFVMLLIAAIALNGKPINEAHWEMVQVAIKVAVTLFPLCFAMIVGQLLQKIAQFKLERGAIVGTLQQLVGSTTVFGTLSTLFSFRSLNRLGIGLFFLWALSPLGAQGTLRILSASYKYTVSSPHLAYLNVVATSSLVNKTLWNYQNSAADDLFIAGLVTYKVTGQSSTDLWGNVKIPILNDTMSAGSWIDTTDRSVPYSSTIGIPLFGLLENGNTSGTITTSYISFECADLVQVSYQSTLFNRSAYYPPSMTYLNGTSQEAAILWIDAIYQEGWTTGNYSAATCSATLVPVEASISCIRSLGMASTRGECSVTSIRVNNGNISTKDLPDIFSDEDSFNNFSSSIQKTMPLVHPATPSIMDGFMNDPYTLGNMMDMNISLFQMDPILFSQRLTQLINSFYMARLEYQFLTMISVPGMDINNTDNFTVTYGSSSAVFNISTGRGSHKETFMTCSIQGVWFFFFLLATLVLIASCIATFVIASKILTPDILGYVSSLTRDKPQFKSFKIPSTLNGWKRAQLLGDVFIRFGDVDPHSSDIGTLDIGLKSSTRRSRSHREFL</sequence>
<feature type="transmembrane region" description="Helical" evidence="1">
    <location>
        <begin position="512"/>
        <end position="536"/>
    </location>
</feature>
<comment type="caution">
    <text evidence="2">The sequence shown here is derived from an EMBL/GenBank/DDBJ whole genome shotgun (WGS) entry which is preliminary data.</text>
</comment>
<evidence type="ECO:0000313" key="2">
    <source>
        <dbReference type="EMBL" id="KAH8703167.1"/>
    </source>
</evidence>
<keyword evidence="3" id="KW-1185">Reference proteome</keyword>
<feature type="transmembrane region" description="Helical" evidence="1">
    <location>
        <begin position="81"/>
        <end position="105"/>
    </location>
</feature>
<organism evidence="2 3">
    <name type="scientific">Talaromyces proteolyticus</name>
    <dbReference type="NCBI Taxonomy" id="1131652"/>
    <lineage>
        <taxon>Eukaryota</taxon>
        <taxon>Fungi</taxon>
        <taxon>Dikarya</taxon>
        <taxon>Ascomycota</taxon>
        <taxon>Pezizomycotina</taxon>
        <taxon>Eurotiomycetes</taxon>
        <taxon>Eurotiomycetidae</taxon>
        <taxon>Eurotiales</taxon>
        <taxon>Trichocomaceae</taxon>
        <taxon>Talaromyces</taxon>
        <taxon>Talaromyces sect. Bacilispori</taxon>
    </lineage>
</organism>
<dbReference type="GeneID" id="70252259"/>
<feature type="transmembrane region" description="Helical" evidence="1">
    <location>
        <begin position="46"/>
        <end position="69"/>
    </location>
</feature>
<keyword evidence="1" id="KW-0472">Membrane</keyword>
<feature type="transmembrane region" description="Helical" evidence="1">
    <location>
        <begin position="147"/>
        <end position="169"/>
    </location>
</feature>
<protein>
    <submittedName>
        <fullName evidence="2">Uncharacterized protein</fullName>
    </submittedName>
</protein>
<dbReference type="EMBL" id="JAJTJA010000002">
    <property type="protein sequence ID" value="KAH8703167.1"/>
    <property type="molecule type" value="Genomic_DNA"/>
</dbReference>
<dbReference type="AlphaFoldDB" id="A0AAD4L418"/>
<dbReference type="RefSeq" id="XP_046076185.1">
    <property type="nucleotide sequence ID" value="XM_046221972.1"/>
</dbReference>
<dbReference type="Proteomes" id="UP001201262">
    <property type="component" value="Unassembled WGS sequence"/>
</dbReference>